<reference evidence="2" key="1">
    <citation type="submission" date="2019-09" db="EMBL/GenBank/DDBJ databases">
        <title>Complete genome sequencing of four Arcobacter species reveals a diverse suite of mobile elements.</title>
        <authorList>
            <person name="On S.L.W."/>
            <person name="Miller W.G."/>
            <person name="Biggs P."/>
            <person name="Cornelius A."/>
            <person name="Vandamme P."/>
        </authorList>
    </citation>
    <scope>NUCLEOTIDE SEQUENCE [LARGE SCALE GENOMIC DNA]</scope>
    <source>
        <strain evidence="2">LMG 26638</strain>
    </source>
</reference>
<dbReference type="RefSeq" id="WP_130234398.1">
    <property type="nucleotide sequence ID" value="NZ_BMEF01000015.1"/>
</dbReference>
<dbReference type="OrthoDB" id="5346991at2"/>
<evidence type="ECO:0000313" key="2">
    <source>
        <dbReference type="Proteomes" id="UP000322726"/>
    </source>
</evidence>
<dbReference type="KEGG" id="apai:APAC_2456"/>
<proteinExistence type="predicted"/>
<sequence length="80" mass="9419">MENNSIPADIIKIQKKLATFEKGSRNYNKYSKILAKHVKKHNMKKRVISHIKTIENIQKIAQNSEDEKILKKKTKKPYNL</sequence>
<dbReference type="Proteomes" id="UP000322726">
    <property type="component" value="Chromosome"/>
</dbReference>
<evidence type="ECO:0000313" key="1">
    <source>
        <dbReference type="EMBL" id="QEP35510.1"/>
    </source>
</evidence>
<name>A0A5C2H959_9BACT</name>
<dbReference type="EMBL" id="CP035928">
    <property type="protein sequence ID" value="QEP35510.1"/>
    <property type="molecule type" value="Genomic_DNA"/>
</dbReference>
<keyword evidence="2" id="KW-1185">Reference proteome</keyword>
<gene>
    <name evidence="1" type="ORF">APAC_2456</name>
</gene>
<accession>A0A5C2H959</accession>
<reference evidence="1 2" key="3">
    <citation type="submission" date="2019-09" db="EMBL/GenBank/DDBJ databases">
        <title>Taxonomic note: a critical rebuttal of the proposed division of the genus Arcobacter into six genera, emended descriptions of Arcobacter anaerophilus and the genus Arcobacter, and an assessment of genus-level boundaries for Epsilonproteobacteria using in silico genomic comparator tools.</title>
        <authorList>
            <person name="On S.L.W."/>
            <person name="Miller W.G."/>
            <person name="Biggs P."/>
            <person name="Cornelius A."/>
            <person name="Vandamme P."/>
        </authorList>
    </citation>
    <scope>NUCLEOTIDE SEQUENCE [LARGE SCALE GENOMIC DNA]</scope>
    <source>
        <strain evidence="1 2">LMG 26638</strain>
    </source>
</reference>
<dbReference type="AlphaFoldDB" id="A0A5C2H959"/>
<reference evidence="1 2" key="2">
    <citation type="submission" date="2019-09" db="EMBL/GenBank/DDBJ databases">
        <title>Complete genome sequencing of four Arcobacter species reveals a diverse suite of mobile elements.</title>
        <authorList>
            <person name="Miller W.G."/>
            <person name="Yee E."/>
            <person name="Bono J.L."/>
        </authorList>
    </citation>
    <scope>NUCLEOTIDE SEQUENCE [LARGE SCALE GENOMIC DNA]</scope>
    <source>
        <strain evidence="1 2">LMG 26638</strain>
    </source>
</reference>
<protein>
    <submittedName>
        <fullName evidence="1">Uncharacterized protein</fullName>
    </submittedName>
</protein>
<organism evidence="1 2">
    <name type="scientific">Malaciobacter pacificus</name>
    <dbReference type="NCBI Taxonomy" id="1080223"/>
    <lineage>
        <taxon>Bacteria</taxon>
        <taxon>Pseudomonadati</taxon>
        <taxon>Campylobacterota</taxon>
        <taxon>Epsilonproteobacteria</taxon>
        <taxon>Campylobacterales</taxon>
        <taxon>Arcobacteraceae</taxon>
        <taxon>Malaciobacter</taxon>
    </lineage>
</organism>